<dbReference type="EMBL" id="BOPG01000017">
    <property type="protein sequence ID" value="GIJ55366.1"/>
    <property type="molecule type" value="Genomic_DNA"/>
</dbReference>
<evidence type="ECO:0000259" key="20">
    <source>
        <dbReference type="PROSITE" id="PS50113"/>
    </source>
</evidence>
<dbReference type="AlphaFoldDB" id="A0A8J3Z0S9"/>
<dbReference type="CDD" id="cd00130">
    <property type="entry name" value="PAS"/>
    <property type="match status" value="2"/>
</dbReference>
<dbReference type="InterPro" id="IPR005467">
    <property type="entry name" value="His_kinase_dom"/>
</dbReference>
<comment type="similarity">
    <text evidence="3">In the N-terminal section; belongs to the phytochrome family.</text>
</comment>
<dbReference type="InterPro" id="IPR000700">
    <property type="entry name" value="PAS-assoc_C"/>
</dbReference>
<accession>A0A8J3Z0S9</accession>
<feature type="domain" description="Response regulatory" evidence="18">
    <location>
        <begin position="625"/>
        <end position="742"/>
    </location>
</feature>
<dbReference type="EC" id="2.7.13.3" evidence="4"/>
<feature type="domain" description="HPt" evidence="21">
    <location>
        <begin position="791"/>
        <end position="884"/>
    </location>
</feature>
<dbReference type="GO" id="GO:0005524">
    <property type="term" value="F:ATP binding"/>
    <property type="evidence" value="ECO:0007669"/>
    <property type="project" value="UniProtKB-KW"/>
</dbReference>
<evidence type="ECO:0000256" key="4">
    <source>
        <dbReference type="ARBA" id="ARBA00012438"/>
    </source>
</evidence>
<evidence type="ECO:0000256" key="13">
    <source>
        <dbReference type="ARBA" id="ARBA00074306"/>
    </source>
</evidence>
<comment type="subcellular location">
    <subcellularLocation>
        <location evidence="2">Cell membrane</location>
    </subcellularLocation>
</comment>
<evidence type="ECO:0000256" key="12">
    <source>
        <dbReference type="ARBA" id="ARBA00068150"/>
    </source>
</evidence>
<evidence type="ECO:0000256" key="15">
    <source>
        <dbReference type="PROSITE-ProRule" id="PRU00169"/>
    </source>
</evidence>
<dbReference type="Pfam" id="PF00072">
    <property type="entry name" value="Response_reg"/>
    <property type="match status" value="1"/>
</dbReference>
<feature type="domain" description="PAC" evidence="20">
    <location>
        <begin position="58"/>
        <end position="110"/>
    </location>
</feature>
<dbReference type="SMART" id="SM00448">
    <property type="entry name" value="REC"/>
    <property type="match status" value="2"/>
</dbReference>
<keyword evidence="7" id="KW-0547">Nucleotide-binding</keyword>
<dbReference type="FunFam" id="1.10.287.130:FF:000002">
    <property type="entry name" value="Two-component osmosensing histidine kinase"/>
    <property type="match status" value="1"/>
</dbReference>
<keyword evidence="6" id="KW-0808">Transferase</keyword>
<dbReference type="GO" id="GO:0005886">
    <property type="term" value="C:plasma membrane"/>
    <property type="evidence" value="ECO:0007669"/>
    <property type="project" value="UniProtKB-SubCell"/>
</dbReference>
<evidence type="ECO:0000259" key="21">
    <source>
        <dbReference type="PROSITE" id="PS50894"/>
    </source>
</evidence>
<dbReference type="FunFam" id="3.30.565.10:FF:000010">
    <property type="entry name" value="Sensor histidine kinase RcsC"/>
    <property type="match status" value="1"/>
</dbReference>
<dbReference type="Pfam" id="PF00512">
    <property type="entry name" value="HisKA"/>
    <property type="match status" value="1"/>
</dbReference>
<evidence type="ECO:0000256" key="16">
    <source>
        <dbReference type="SAM" id="MobiDB-lite"/>
    </source>
</evidence>
<evidence type="ECO:0000256" key="1">
    <source>
        <dbReference type="ARBA" id="ARBA00000085"/>
    </source>
</evidence>
<evidence type="ECO:0000256" key="3">
    <source>
        <dbReference type="ARBA" id="ARBA00006402"/>
    </source>
</evidence>
<dbReference type="Gene3D" id="3.30.450.20">
    <property type="entry name" value="PAS domain"/>
    <property type="match status" value="2"/>
</dbReference>
<feature type="domain" description="PAS" evidence="19">
    <location>
        <begin position="104"/>
        <end position="173"/>
    </location>
</feature>
<dbReference type="PROSITE" id="PS50112">
    <property type="entry name" value="PAS"/>
    <property type="match status" value="2"/>
</dbReference>
<dbReference type="SUPFAM" id="SSF47226">
    <property type="entry name" value="Histidine-containing phosphotransfer domain, HPT domain"/>
    <property type="match status" value="1"/>
</dbReference>
<dbReference type="SUPFAM" id="SSF47384">
    <property type="entry name" value="Homodimeric domain of signal transducing histidine kinase"/>
    <property type="match status" value="1"/>
</dbReference>
<dbReference type="InterPro" id="IPR004358">
    <property type="entry name" value="Sig_transdc_His_kin-like_C"/>
</dbReference>
<dbReference type="Proteomes" id="UP000612585">
    <property type="component" value="Unassembled WGS sequence"/>
</dbReference>
<feature type="domain" description="PAS" evidence="19">
    <location>
        <begin position="1"/>
        <end position="37"/>
    </location>
</feature>
<dbReference type="InterPro" id="IPR035965">
    <property type="entry name" value="PAS-like_dom_sf"/>
</dbReference>
<dbReference type="Gene3D" id="1.20.120.160">
    <property type="entry name" value="HPT domain"/>
    <property type="match status" value="1"/>
</dbReference>
<dbReference type="PROSITE" id="PS50113">
    <property type="entry name" value="PAC"/>
    <property type="match status" value="1"/>
</dbReference>
<dbReference type="PROSITE" id="PS50110">
    <property type="entry name" value="RESPONSE_REGULATORY"/>
    <property type="match status" value="2"/>
</dbReference>
<evidence type="ECO:0000259" key="17">
    <source>
        <dbReference type="PROSITE" id="PS50109"/>
    </source>
</evidence>
<comment type="caution">
    <text evidence="22">The sequence shown here is derived from an EMBL/GenBank/DDBJ whole genome shotgun (WGS) entry which is preliminary data.</text>
</comment>
<keyword evidence="8 22" id="KW-0418">Kinase</keyword>
<dbReference type="SMART" id="SM00387">
    <property type="entry name" value="HATPase_c"/>
    <property type="match status" value="1"/>
</dbReference>
<keyword evidence="10" id="KW-0902">Two-component regulatory system</keyword>
<evidence type="ECO:0000259" key="19">
    <source>
        <dbReference type="PROSITE" id="PS50112"/>
    </source>
</evidence>
<dbReference type="SMART" id="SM00086">
    <property type="entry name" value="PAC"/>
    <property type="match status" value="2"/>
</dbReference>
<dbReference type="PANTHER" id="PTHR45339:SF5">
    <property type="entry name" value="HISTIDINE KINASE"/>
    <property type="match status" value="1"/>
</dbReference>
<dbReference type="Gene3D" id="3.40.50.2300">
    <property type="match status" value="2"/>
</dbReference>
<keyword evidence="5 15" id="KW-0597">Phosphoprotein</keyword>
<feature type="modified residue" description="4-aspartylphosphate" evidence="15">
    <location>
        <position position="674"/>
    </location>
</feature>
<dbReference type="PANTHER" id="PTHR45339">
    <property type="entry name" value="HYBRID SIGNAL TRANSDUCTION HISTIDINE KINASE J"/>
    <property type="match status" value="1"/>
</dbReference>
<dbReference type="Pfam" id="PF13426">
    <property type="entry name" value="PAS_9"/>
    <property type="match status" value="1"/>
</dbReference>
<dbReference type="InterPro" id="IPR001789">
    <property type="entry name" value="Sig_transdc_resp-reg_receiver"/>
</dbReference>
<dbReference type="PRINTS" id="PR00344">
    <property type="entry name" value="BCTRLSENSOR"/>
</dbReference>
<name>A0A8J3Z0S9_9ACTN</name>
<dbReference type="SUPFAM" id="SSF52172">
    <property type="entry name" value="CheY-like"/>
    <property type="match status" value="2"/>
</dbReference>
<feature type="region of interest" description="Disordered" evidence="16">
    <location>
        <begin position="744"/>
        <end position="767"/>
    </location>
</feature>
<dbReference type="InterPro" id="IPR003594">
    <property type="entry name" value="HATPase_dom"/>
</dbReference>
<dbReference type="GO" id="GO:0000155">
    <property type="term" value="F:phosphorelay sensor kinase activity"/>
    <property type="evidence" value="ECO:0007669"/>
    <property type="project" value="InterPro"/>
</dbReference>
<feature type="domain" description="Response regulatory" evidence="18">
    <location>
        <begin position="481"/>
        <end position="601"/>
    </location>
</feature>
<evidence type="ECO:0000256" key="2">
    <source>
        <dbReference type="ARBA" id="ARBA00004236"/>
    </source>
</evidence>
<sequence>MTSTDLTGRIMTWNRAAEDLYGVSGAEAVGSSAMELLPAWADSIGAMLQVISRGDTLRFDDGQLVRRDGTTISVTFSATPIRDDAGRIVGQVSVARDVSAHRRAEERFRQLVQGAPDAMVIVAADGTIVEVNEQTSRLFGYPARDLVGQPVEVLVPERLRLLHVARRQAFLGRPTVHGMGVGLAISGRRRDGSEFPIEVSLAPLDLGPDKLVSASVRDVTDRQRSERELARALEEAVAAAQLKSQFVAMVSHEIRTPMNGVLGLTDLLLDTPLDLTQRRYVETIGSSGRALLTIINDILDFSKMESGRIELASADLDLYLLLEEVVLVAAELARDKDIVVTGYYPPALPRVVRGDAGRLRQALLNLVGNAVKFTRRGSVLVSAGPTPDGAVTFAVTDTGIGIAPGDVERLLEPFAQGDDLADRRFGGTGLGLTICRNLVELMGGRLLVESEPGEGSRFSFTVALPPSAVVPAVSPVLRGRRMLVADGNPNTLRLIDEHARSWGMEPTACGDSATAMEALRSAAAAGEPFEVAVLDQSMFGADGMSIVDAVAAERGLGVTHVIVLTSGAYLSDLVAKRTGSVDVLARPVRLSQLFDSLSDRSVTRGRYEAPVSAVSSDSPVASGPKVLVAEDNEVNRLVAVGTLAALGYRCDIAPNGVDAVRLANAHTYAAVLMDCQMPEMDGYAATAEIRRTARPDRRVPIIAMTAGALAEDCDRCLAAGMDDFVSKPIDREILRTVLERWIRSDPPPAEPVGADSAPPSPVSAPRQDLPALRETVANRLALLRNHRSPDPADLASRVLAAFQNGVPERLDEMTIALRIGDAGPLRQHSHDLVGMAGHLGAEDLAALALDLQRVARGGDLSAAGDMLPLIRAEYDRISPVLAELV</sequence>
<protein>
    <recommendedName>
        <fullName evidence="13">Circadian input-output histidine kinase CikA</fullName>
        <ecNumber evidence="4">2.7.13.3</ecNumber>
    </recommendedName>
    <alternativeName>
        <fullName evidence="12">Sensory/regulatory protein RpfC</fullName>
    </alternativeName>
</protein>
<evidence type="ECO:0000256" key="9">
    <source>
        <dbReference type="ARBA" id="ARBA00022840"/>
    </source>
</evidence>
<evidence type="ECO:0000256" key="10">
    <source>
        <dbReference type="ARBA" id="ARBA00023012"/>
    </source>
</evidence>
<dbReference type="SMART" id="SM00091">
    <property type="entry name" value="PAS"/>
    <property type="match status" value="2"/>
</dbReference>
<dbReference type="PROSITE" id="PS50109">
    <property type="entry name" value="HIS_KIN"/>
    <property type="match status" value="1"/>
</dbReference>
<evidence type="ECO:0000256" key="8">
    <source>
        <dbReference type="ARBA" id="ARBA00022777"/>
    </source>
</evidence>
<feature type="modified residue" description="Phosphohistidine" evidence="14">
    <location>
        <position position="830"/>
    </location>
</feature>
<dbReference type="InterPro" id="IPR036097">
    <property type="entry name" value="HisK_dim/P_sf"/>
</dbReference>
<feature type="modified residue" description="4-aspartylphosphate" evidence="15">
    <location>
        <position position="535"/>
    </location>
</feature>
<evidence type="ECO:0000313" key="23">
    <source>
        <dbReference type="Proteomes" id="UP000612585"/>
    </source>
</evidence>
<dbReference type="InterPro" id="IPR003661">
    <property type="entry name" value="HisK_dim/P_dom"/>
</dbReference>
<feature type="domain" description="Histidine kinase" evidence="17">
    <location>
        <begin position="249"/>
        <end position="466"/>
    </location>
</feature>
<comment type="catalytic activity">
    <reaction evidence="1">
        <text>ATP + protein L-histidine = ADP + protein N-phospho-L-histidine.</text>
        <dbReference type="EC" id="2.7.13.3"/>
    </reaction>
</comment>
<dbReference type="Pfam" id="PF08448">
    <property type="entry name" value="PAS_4"/>
    <property type="match status" value="1"/>
</dbReference>
<dbReference type="Gene3D" id="3.30.565.10">
    <property type="entry name" value="Histidine kinase-like ATPase, C-terminal domain"/>
    <property type="match status" value="1"/>
</dbReference>
<dbReference type="CDD" id="cd16922">
    <property type="entry name" value="HATPase_EvgS-ArcB-TorS-like"/>
    <property type="match status" value="1"/>
</dbReference>
<comment type="subunit">
    <text evidence="11">At low DSF concentrations, interacts with RpfF.</text>
</comment>
<dbReference type="SMART" id="SM00388">
    <property type="entry name" value="HisKA"/>
    <property type="match status" value="1"/>
</dbReference>
<dbReference type="InterPro" id="IPR008207">
    <property type="entry name" value="Sig_transdc_His_kin_Hpt_dom"/>
</dbReference>
<organism evidence="22 23">
    <name type="scientific">Virgisporangium aurantiacum</name>
    <dbReference type="NCBI Taxonomy" id="175570"/>
    <lineage>
        <taxon>Bacteria</taxon>
        <taxon>Bacillati</taxon>
        <taxon>Actinomycetota</taxon>
        <taxon>Actinomycetes</taxon>
        <taxon>Micromonosporales</taxon>
        <taxon>Micromonosporaceae</taxon>
        <taxon>Virgisporangium</taxon>
    </lineage>
</organism>
<evidence type="ECO:0000256" key="14">
    <source>
        <dbReference type="PROSITE-ProRule" id="PRU00110"/>
    </source>
</evidence>
<keyword evidence="9" id="KW-0067">ATP-binding</keyword>
<keyword evidence="23" id="KW-1185">Reference proteome</keyword>
<dbReference type="InterPro" id="IPR036890">
    <property type="entry name" value="HATPase_C_sf"/>
</dbReference>
<evidence type="ECO:0000256" key="5">
    <source>
        <dbReference type="ARBA" id="ARBA00022553"/>
    </source>
</evidence>
<dbReference type="Gene3D" id="1.10.287.130">
    <property type="match status" value="1"/>
</dbReference>
<dbReference type="InterPro" id="IPR001610">
    <property type="entry name" value="PAC"/>
</dbReference>
<dbReference type="InterPro" id="IPR000014">
    <property type="entry name" value="PAS"/>
</dbReference>
<dbReference type="InterPro" id="IPR013656">
    <property type="entry name" value="PAS_4"/>
</dbReference>
<evidence type="ECO:0000313" key="22">
    <source>
        <dbReference type="EMBL" id="GIJ55366.1"/>
    </source>
</evidence>
<evidence type="ECO:0000256" key="6">
    <source>
        <dbReference type="ARBA" id="ARBA00022679"/>
    </source>
</evidence>
<gene>
    <name evidence="22" type="ORF">Vau01_028820</name>
</gene>
<dbReference type="Pfam" id="PF01627">
    <property type="entry name" value="Hpt"/>
    <property type="match status" value="1"/>
</dbReference>
<dbReference type="SUPFAM" id="SSF55785">
    <property type="entry name" value="PYP-like sensor domain (PAS domain)"/>
    <property type="match status" value="2"/>
</dbReference>
<evidence type="ECO:0000256" key="11">
    <source>
        <dbReference type="ARBA" id="ARBA00064003"/>
    </source>
</evidence>
<dbReference type="InterPro" id="IPR036641">
    <property type="entry name" value="HPT_dom_sf"/>
</dbReference>
<dbReference type="CDD" id="cd00082">
    <property type="entry name" value="HisKA"/>
    <property type="match status" value="1"/>
</dbReference>
<dbReference type="PROSITE" id="PS50894">
    <property type="entry name" value="HPT"/>
    <property type="match status" value="1"/>
</dbReference>
<reference evidence="22" key="1">
    <citation type="submission" date="2021-01" db="EMBL/GenBank/DDBJ databases">
        <title>Whole genome shotgun sequence of Virgisporangium aurantiacum NBRC 16421.</title>
        <authorList>
            <person name="Komaki H."/>
            <person name="Tamura T."/>
        </authorList>
    </citation>
    <scope>NUCLEOTIDE SEQUENCE</scope>
    <source>
        <strain evidence="22">NBRC 16421</strain>
    </source>
</reference>
<proteinExistence type="inferred from homology"/>
<dbReference type="CDD" id="cd17546">
    <property type="entry name" value="REC_hyHK_CKI1_RcsC-like"/>
    <property type="match status" value="1"/>
</dbReference>
<evidence type="ECO:0000256" key="7">
    <source>
        <dbReference type="ARBA" id="ARBA00022741"/>
    </source>
</evidence>
<dbReference type="SUPFAM" id="SSF55874">
    <property type="entry name" value="ATPase domain of HSP90 chaperone/DNA topoisomerase II/histidine kinase"/>
    <property type="match status" value="1"/>
</dbReference>
<dbReference type="InterPro" id="IPR011006">
    <property type="entry name" value="CheY-like_superfamily"/>
</dbReference>
<dbReference type="Pfam" id="PF02518">
    <property type="entry name" value="HATPase_c"/>
    <property type="match status" value="1"/>
</dbReference>
<evidence type="ECO:0000259" key="18">
    <source>
        <dbReference type="PROSITE" id="PS50110"/>
    </source>
</evidence>
<dbReference type="NCBIfam" id="TIGR00229">
    <property type="entry name" value="sensory_box"/>
    <property type="match status" value="2"/>
</dbReference>